<evidence type="ECO:0000256" key="3">
    <source>
        <dbReference type="ARBA" id="ARBA00023163"/>
    </source>
</evidence>
<dbReference type="Pfam" id="PF13411">
    <property type="entry name" value="MerR_1"/>
    <property type="match status" value="1"/>
</dbReference>
<dbReference type="CDD" id="cd01104">
    <property type="entry name" value="HTH_MlrA-CarA"/>
    <property type="match status" value="1"/>
</dbReference>
<comment type="caution">
    <text evidence="5">The sequence shown here is derived from an EMBL/GenBank/DDBJ whole genome shotgun (WGS) entry which is preliminary data.</text>
</comment>
<reference evidence="5 6" key="1">
    <citation type="submission" date="2022-10" db="EMBL/GenBank/DDBJ databases">
        <title>Marinomonas transparenta sp. nov. and Marinomonas sargassi sp. nov., isolated from marine alga (Sargassum natans (L.) Gaillon).</title>
        <authorList>
            <person name="Wang Y."/>
        </authorList>
    </citation>
    <scope>NUCLEOTIDE SEQUENCE [LARGE SCALE GENOMIC DNA]</scope>
    <source>
        <strain evidence="5 6">C2222</strain>
    </source>
</reference>
<gene>
    <name evidence="5" type="ORF">OFY17_12380</name>
</gene>
<dbReference type="PROSITE" id="PS50937">
    <property type="entry name" value="HTH_MERR_2"/>
    <property type="match status" value="1"/>
</dbReference>
<accession>A0ABT2YUV3</accession>
<dbReference type="InterPro" id="IPR009061">
    <property type="entry name" value="DNA-bd_dom_put_sf"/>
</dbReference>
<sequence length="286" mass="32153">MSQIQEEKKAGFPIRELSARTQVNTVTLRAWERRYGLLKPQRSEKGHRLYSEQDVATIEKVLTLMARGVPIGKVKPLLKEDITQIEEEEVSNTWQPAVEQLVESVEALSVTKVESQLQQTLSSYPIDIVLSRLIEPSFAALSHKQAASAFMAFLESEVYRYVVMRLNAKVTKSKTQTSITLICGNQAPMWRLALAALELTDLDHKVYLFALPLTIPTAIESLSKLNASKVVIYQDGTWKDNEEALSSKALKESEHLLLCGTAPDISGFKQTERVFGDLKQLVVFFK</sequence>
<proteinExistence type="predicted"/>
<name>A0ABT2YUV3_9GAMM</name>
<protein>
    <submittedName>
        <fullName evidence="5">MerR family transcriptional regulator</fullName>
    </submittedName>
</protein>
<keyword evidence="2" id="KW-0238">DNA-binding</keyword>
<dbReference type="EMBL" id="JAOVZB010000005">
    <property type="protein sequence ID" value="MCV2403669.1"/>
    <property type="molecule type" value="Genomic_DNA"/>
</dbReference>
<keyword evidence="1" id="KW-0805">Transcription regulation</keyword>
<dbReference type="SMART" id="SM00422">
    <property type="entry name" value="HTH_MERR"/>
    <property type="match status" value="1"/>
</dbReference>
<dbReference type="Proteomes" id="UP001209713">
    <property type="component" value="Unassembled WGS sequence"/>
</dbReference>
<dbReference type="PANTHER" id="PTHR30204">
    <property type="entry name" value="REDOX-CYCLING DRUG-SENSING TRANSCRIPTIONAL ACTIVATOR SOXR"/>
    <property type="match status" value="1"/>
</dbReference>
<evidence type="ECO:0000256" key="2">
    <source>
        <dbReference type="ARBA" id="ARBA00023125"/>
    </source>
</evidence>
<dbReference type="InterPro" id="IPR047057">
    <property type="entry name" value="MerR_fam"/>
</dbReference>
<dbReference type="PANTHER" id="PTHR30204:SF67">
    <property type="entry name" value="HTH-TYPE TRANSCRIPTIONAL REGULATOR MLRA-RELATED"/>
    <property type="match status" value="1"/>
</dbReference>
<dbReference type="Gene3D" id="1.10.1660.10">
    <property type="match status" value="1"/>
</dbReference>
<keyword evidence="6" id="KW-1185">Reference proteome</keyword>
<evidence type="ECO:0000256" key="1">
    <source>
        <dbReference type="ARBA" id="ARBA00023015"/>
    </source>
</evidence>
<evidence type="ECO:0000313" key="5">
    <source>
        <dbReference type="EMBL" id="MCV2403669.1"/>
    </source>
</evidence>
<keyword evidence="3" id="KW-0804">Transcription</keyword>
<organism evidence="5 6">
    <name type="scientific">Marinomonas sargassi</name>
    <dbReference type="NCBI Taxonomy" id="2984494"/>
    <lineage>
        <taxon>Bacteria</taxon>
        <taxon>Pseudomonadati</taxon>
        <taxon>Pseudomonadota</taxon>
        <taxon>Gammaproteobacteria</taxon>
        <taxon>Oceanospirillales</taxon>
        <taxon>Oceanospirillaceae</taxon>
        <taxon>Marinomonas</taxon>
    </lineage>
</organism>
<evidence type="ECO:0000259" key="4">
    <source>
        <dbReference type="PROSITE" id="PS50937"/>
    </source>
</evidence>
<feature type="domain" description="HTH merR-type" evidence="4">
    <location>
        <begin position="11"/>
        <end position="80"/>
    </location>
</feature>
<dbReference type="SUPFAM" id="SSF46955">
    <property type="entry name" value="Putative DNA-binding domain"/>
    <property type="match status" value="1"/>
</dbReference>
<dbReference type="InterPro" id="IPR000551">
    <property type="entry name" value="MerR-type_HTH_dom"/>
</dbReference>
<evidence type="ECO:0000313" key="6">
    <source>
        <dbReference type="Proteomes" id="UP001209713"/>
    </source>
</evidence>
<dbReference type="RefSeq" id="WP_263531045.1">
    <property type="nucleotide sequence ID" value="NZ_JAOVZB010000005.1"/>
</dbReference>